<dbReference type="PROSITE" id="PS51078">
    <property type="entry name" value="ICLR_ED"/>
    <property type="match status" value="1"/>
</dbReference>
<dbReference type="InterPro" id="IPR036388">
    <property type="entry name" value="WH-like_DNA-bd_sf"/>
</dbReference>
<dbReference type="SUPFAM" id="SSF46785">
    <property type="entry name" value="Winged helix' DNA-binding domain"/>
    <property type="match status" value="1"/>
</dbReference>
<dbReference type="InterPro" id="IPR029016">
    <property type="entry name" value="GAF-like_dom_sf"/>
</dbReference>
<feature type="domain" description="IclR-ED" evidence="7">
    <location>
        <begin position="70"/>
        <end position="252"/>
    </location>
</feature>
<evidence type="ECO:0000256" key="4">
    <source>
        <dbReference type="ARBA" id="ARBA00058938"/>
    </source>
</evidence>
<dbReference type="PANTHER" id="PTHR30136:SF24">
    <property type="entry name" value="HTH-TYPE TRANSCRIPTIONAL REPRESSOR ALLR"/>
    <property type="match status" value="1"/>
</dbReference>
<evidence type="ECO:0000256" key="5">
    <source>
        <dbReference type="ARBA" id="ARBA00070406"/>
    </source>
</evidence>
<dbReference type="CDD" id="cd00090">
    <property type="entry name" value="HTH_ARSR"/>
    <property type="match status" value="1"/>
</dbReference>
<dbReference type="InterPro" id="IPR036390">
    <property type="entry name" value="WH_DNA-bd_sf"/>
</dbReference>
<protein>
    <recommendedName>
        <fullName evidence="5">Glycerol operon regulatory protein</fullName>
    </recommendedName>
</protein>
<dbReference type="FunFam" id="1.10.10.10:FF:000056">
    <property type="entry name" value="IclR family transcriptional regulator"/>
    <property type="match status" value="1"/>
</dbReference>
<dbReference type="Gene3D" id="1.10.10.10">
    <property type="entry name" value="Winged helix-like DNA-binding domain superfamily/Winged helix DNA-binding domain"/>
    <property type="match status" value="1"/>
</dbReference>
<evidence type="ECO:0000256" key="3">
    <source>
        <dbReference type="ARBA" id="ARBA00023163"/>
    </source>
</evidence>
<name>A0A1M7GIT0_9FIRM</name>
<evidence type="ECO:0000259" key="7">
    <source>
        <dbReference type="PROSITE" id="PS51078"/>
    </source>
</evidence>
<dbReference type="InterPro" id="IPR050707">
    <property type="entry name" value="HTH_MetabolicPath_Reg"/>
</dbReference>
<keyword evidence="3" id="KW-0804">Transcription</keyword>
<dbReference type="Pfam" id="PF09339">
    <property type="entry name" value="HTH_IclR"/>
    <property type="match status" value="1"/>
</dbReference>
<accession>A0A1M7GIT0</accession>
<dbReference type="PROSITE" id="PS51077">
    <property type="entry name" value="HTH_ICLR"/>
    <property type="match status" value="1"/>
</dbReference>
<dbReference type="InterPro" id="IPR005471">
    <property type="entry name" value="Tscrpt_reg_IclR_N"/>
</dbReference>
<dbReference type="Pfam" id="PF01614">
    <property type="entry name" value="IclR_C"/>
    <property type="match status" value="1"/>
</dbReference>
<dbReference type="OrthoDB" id="9791752at2"/>
<gene>
    <name evidence="8" type="ORF">SAMN05660826_00355</name>
</gene>
<dbReference type="PANTHER" id="PTHR30136">
    <property type="entry name" value="HELIX-TURN-HELIX TRANSCRIPTIONAL REGULATOR, ICLR FAMILY"/>
    <property type="match status" value="1"/>
</dbReference>
<feature type="domain" description="HTH iclR-type" evidence="6">
    <location>
        <begin position="7"/>
        <end position="69"/>
    </location>
</feature>
<evidence type="ECO:0000256" key="2">
    <source>
        <dbReference type="ARBA" id="ARBA00023125"/>
    </source>
</evidence>
<dbReference type="SMART" id="SM00346">
    <property type="entry name" value="HTH_ICLR"/>
    <property type="match status" value="1"/>
</dbReference>
<dbReference type="STRING" id="447595.SAMN05660826_00355"/>
<evidence type="ECO:0000259" key="6">
    <source>
        <dbReference type="PROSITE" id="PS51077"/>
    </source>
</evidence>
<dbReference type="EMBL" id="FRCR01000002">
    <property type="protein sequence ID" value="SHM16312.1"/>
    <property type="molecule type" value="Genomic_DNA"/>
</dbReference>
<keyword evidence="9" id="KW-1185">Reference proteome</keyword>
<dbReference type="SUPFAM" id="SSF55781">
    <property type="entry name" value="GAF domain-like"/>
    <property type="match status" value="1"/>
</dbReference>
<sequence length="255" mass="28793">MPVENTVQSIERAIRIMEELATEKEGMGVTELSHRVQLHKSTVHRILNTLLQYGYVEQNPNTERYRLGMKLLYLGGAILDRMDIRREAHDALNALAEEVNETVHLVVPEGDRAIYVDKIDSKRTIRMYSQIGRRAPYHASAVGKAILAFLPQEEVERIISKGLEKYTKNTITDPEKLKKHLEMIRQKGYAVDDEENEVGIRCVGAPVFDHTGMVIAAISISGPIVTVTKEKIAELSEKVMESARRISEKMGWKAG</sequence>
<dbReference type="GO" id="GO:0003700">
    <property type="term" value="F:DNA-binding transcription factor activity"/>
    <property type="evidence" value="ECO:0007669"/>
    <property type="project" value="TreeGrafter"/>
</dbReference>
<keyword evidence="1" id="KW-0805">Transcription regulation</keyword>
<dbReference type="AlphaFoldDB" id="A0A1M7GIT0"/>
<dbReference type="Proteomes" id="UP000184375">
    <property type="component" value="Unassembled WGS sequence"/>
</dbReference>
<dbReference type="GO" id="GO:0003677">
    <property type="term" value="F:DNA binding"/>
    <property type="evidence" value="ECO:0007669"/>
    <property type="project" value="UniProtKB-KW"/>
</dbReference>
<evidence type="ECO:0000313" key="8">
    <source>
        <dbReference type="EMBL" id="SHM16312.1"/>
    </source>
</evidence>
<dbReference type="GO" id="GO:0045892">
    <property type="term" value="P:negative regulation of DNA-templated transcription"/>
    <property type="evidence" value="ECO:0007669"/>
    <property type="project" value="TreeGrafter"/>
</dbReference>
<dbReference type="InterPro" id="IPR014757">
    <property type="entry name" value="Tscrpt_reg_IclR_C"/>
</dbReference>
<evidence type="ECO:0000256" key="1">
    <source>
        <dbReference type="ARBA" id="ARBA00023015"/>
    </source>
</evidence>
<reference evidence="9" key="1">
    <citation type="submission" date="2016-11" db="EMBL/GenBank/DDBJ databases">
        <authorList>
            <person name="Varghese N."/>
            <person name="Submissions S."/>
        </authorList>
    </citation>
    <scope>NUCLEOTIDE SEQUENCE [LARGE SCALE GENOMIC DNA]</scope>
    <source>
        <strain evidence="9">DSM 18802</strain>
    </source>
</reference>
<keyword evidence="2" id="KW-0238">DNA-binding</keyword>
<comment type="function">
    <text evidence="4">May be an activator protein for the gylABX operon.</text>
</comment>
<proteinExistence type="predicted"/>
<evidence type="ECO:0000313" key="9">
    <source>
        <dbReference type="Proteomes" id="UP000184375"/>
    </source>
</evidence>
<organism evidence="8 9">
    <name type="scientific">Caldanaerovirga acetigignens</name>
    <dbReference type="NCBI Taxonomy" id="447595"/>
    <lineage>
        <taxon>Bacteria</taxon>
        <taxon>Bacillati</taxon>
        <taxon>Bacillota</taxon>
        <taxon>Clostridia</taxon>
        <taxon>Thermosediminibacterales</taxon>
        <taxon>Thermosediminibacteraceae</taxon>
        <taxon>Caldanaerovirga</taxon>
    </lineage>
</organism>
<dbReference type="Gene3D" id="3.30.450.40">
    <property type="match status" value="1"/>
</dbReference>
<dbReference type="InterPro" id="IPR011991">
    <property type="entry name" value="ArsR-like_HTH"/>
</dbReference>